<feature type="transmembrane region" description="Helical" evidence="6">
    <location>
        <begin position="90"/>
        <end position="108"/>
    </location>
</feature>
<keyword evidence="3 6" id="KW-0812">Transmembrane</keyword>
<evidence type="ECO:0008006" key="9">
    <source>
        <dbReference type="Google" id="ProtNLM"/>
    </source>
</evidence>
<feature type="transmembrane region" description="Helical" evidence="6">
    <location>
        <begin position="387"/>
        <end position="406"/>
    </location>
</feature>
<keyword evidence="2" id="KW-0813">Transport</keyword>
<feature type="transmembrane region" description="Helical" evidence="6">
    <location>
        <begin position="446"/>
        <end position="473"/>
    </location>
</feature>
<evidence type="ECO:0000256" key="2">
    <source>
        <dbReference type="ARBA" id="ARBA00022448"/>
    </source>
</evidence>
<dbReference type="Pfam" id="PF07690">
    <property type="entry name" value="MFS_1"/>
    <property type="match status" value="1"/>
</dbReference>
<dbReference type="Gene3D" id="1.20.1250.20">
    <property type="entry name" value="MFS general substrate transporter like domains"/>
    <property type="match status" value="1"/>
</dbReference>
<feature type="transmembrane region" description="Helical" evidence="6">
    <location>
        <begin position="418"/>
        <end position="440"/>
    </location>
</feature>
<evidence type="ECO:0000256" key="4">
    <source>
        <dbReference type="ARBA" id="ARBA00022989"/>
    </source>
</evidence>
<protein>
    <recommendedName>
        <fullName evidence="9">MFS general substrate transporter</fullName>
    </recommendedName>
</protein>
<keyword evidence="5 6" id="KW-0472">Membrane</keyword>
<organism evidence="7 8">
    <name type="scientific">Venturia inaequalis</name>
    <name type="common">Apple scab fungus</name>
    <dbReference type="NCBI Taxonomy" id="5025"/>
    <lineage>
        <taxon>Eukaryota</taxon>
        <taxon>Fungi</taxon>
        <taxon>Dikarya</taxon>
        <taxon>Ascomycota</taxon>
        <taxon>Pezizomycotina</taxon>
        <taxon>Dothideomycetes</taxon>
        <taxon>Pleosporomycetidae</taxon>
        <taxon>Venturiales</taxon>
        <taxon>Venturiaceae</taxon>
        <taxon>Venturia</taxon>
    </lineage>
</organism>
<dbReference type="EMBL" id="WNWR01000626">
    <property type="protein sequence ID" value="KAE9972598.1"/>
    <property type="molecule type" value="Genomic_DNA"/>
</dbReference>
<dbReference type="Proteomes" id="UP000490939">
    <property type="component" value="Unassembled WGS sequence"/>
</dbReference>
<dbReference type="InterPro" id="IPR011701">
    <property type="entry name" value="MFS"/>
</dbReference>
<dbReference type="GO" id="GO:0016020">
    <property type="term" value="C:membrane"/>
    <property type="evidence" value="ECO:0007669"/>
    <property type="project" value="UniProtKB-SubCell"/>
</dbReference>
<feature type="transmembrane region" description="Helical" evidence="6">
    <location>
        <begin position="290"/>
        <end position="318"/>
    </location>
</feature>
<reference evidence="7 8" key="1">
    <citation type="submission" date="2019-07" db="EMBL/GenBank/DDBJ databases">
        <title>Venturia inaequalis Genome Resource.</title>
        <authorList>
            <person name="Lichtner F.J."/>
        </authorList>
    </citation>
    <scope>NUCLEOTIDE SEQUENCE [LARGE SCALE GENOMIC DNA]</scope>
    <source>
        <strain evidence="7 8">DMI_063113</strain>
    </source>
</reference>
<evidence type="ECO:0000256" key="3">
    <source>
        <dbReference type="ARBA" id="ARBA00022692"/>
    </source>
</evidence>
<feature type="transmembrane region" description="Helical" evidence="6">
    <location>
        <begin position="355"/>
        <end position="375"/>
    </location>
</feature>
<feature type="transmembrane region" description="Helical" evidence="6">
    <location>
        <begin position="185"/>
        <end position="205"/>
    </location>
</feature>
<dbReference type="PANTHER" id="PTHR43791">
    <property type="entry name" value="PERMEASE-RELATED"/>
    <property type="match status" value="1"/>
</dbReference>
<evidence type="ECO:0000313" key="8">
    <source>
        <dbReference type="Proteomes" id="UP000490939"/>
    </source>
</evidence>
<accession>A0A8H3UN66</accession>
<dbReference type="GO" id="GO:0022857">
    <property type="term" value="F:transmembrane transporter activity"/>
    <property type="evidence" value="ECO:0007669"/>
    <property type="project" value="InterPro"/>
</dbReference>
<feature type="transmembrane region" description="Helical" evidence="6">
    <location>
        <begin position="128"/>
        <end position="147"/>
    </location>
</feature>
<name>A0A8H3UN66_VENIN</name>
<evidence type="ECO:0000256" key="1">
    <source>
        <dbReference type="ARBA" id="ARBA00004141"/>
    </source>
</evidence>
<dbReference type="SUPFAM" id="SSF103473">
    <property type="entry name" value="MFS general substrate transporter"/>
    <property type="match status" value="1"/>
</dbReference>
<sequence length="644" mass="73187">MATDGAHSSESIRPCDHEEKKKTELVDLQPVVSIAVGQQELYTEAQYKKLTRKIDVYLIPIMFFMYGIQQTDKTSISIQALFGMRTDTHLVGQQFQWLTTIFYLTYLIGEFPSTWLLQRYNTGRVLSVYMFGWSACLLCISACNNFTQLMVLRGLQGIFECNVTPGFLLITGSWYRKAEHANRSLFWQSSQSFFSIVCNLALYGIARYVVGNNGPVAAWRCISLFLGSLTMVGTIVCFFVVGTPDEVRWLSAEEKIMAKARVIENQLGDESTGKKWKWDQFWECFKDPQIYFVFLNTFFACVPNGGITTFSSLLYVTFGFDSWQSMLYGLPRYAMGIAAFVVVAFYLRKFQNQRMFIMIISSVLPCVGLLVMSLLPNTPEHKWVKWGMFDMTVIFSLALFLGWSMITSNIAGGTKRNVASSLTLIAYCVGNMIGAQIFTTADAPRYLTGTIVCSACFAAEVITIGLWGAWYFYENKRRDGVAAASGISQEEQERLGQELGYQDVTDLMNPHFRPLNSRTRVEGRTEEDFAAKISLRTFNSHLAHSTCPSNYVSSHAGYSLLTRRHMAYHRYAHGTANLLTRDPPVMSLNIASIKERLGLRERPVHRKSFAEPAIWEEEDESMKKKQIRRVHLHLLDLCALAWQN</sequence>
<gene>
    <name evidence="7" type="ORF">EG327_009445</name>
</gene>
<evidence type="ECO:0000256" key="5">
    <source>
        <dbReference type="ARBA" id="ARBA00023136"/>
    </source>
</evidence>
<evidence type="ECO:0000313" key="7">
    <source>
        <dbReference type="EMBL" id="KAE9972598.1"/>
    </source>
</evidence>
<dbReference type="PANTHER" id="PTHR43791:SF7">
    <property type="entry name" value="MAJOR FACILITATOR SUPERFAMILY (MFS) PROFILE DOMAIN-CONTAINING PROTEIN"/>
    <property type="match status" value="1"/>
</dbReference>
<comment type="caution">
    <text evidence="7">The sequence shown here is derived from an EMBL/GenBank/DDBJ whole genome shotgun (WGS) entry which is preliminary data.</text>
</comment>
<proteinExistence type="predicted"/>
<feature type="transmembrane region" description="Helical" evidence="6">
    <location>
        <begin position="217"/>
        <end position="241"/>
    </location>
</feature>
<comment type="subcellular location">
    <subcellularLocation>
        <location evidence="1">Membrane</location>
        <topology evidence="1">Multi-pass membrane protein</topology>
    </subcellularLocation>
</comment>
<keyword evidence="8" id="KW-1185">Reference proteome</keyword>
<dbReference type="AlphaFoldDB" id="A0A8H3UN66"/>
<dbReference type="InterPro" id="IPR036259">
    <property type="entry name" value="MFS_trans_sf"/>
</dbReference>
<keyword evidence="4 6" id="KW-1133">Transmembrane helix</keyword>
<evidence type="ECO:0000256" key="6">
    <source>
        <dbReference type="SAM" id="Phobius"/>
    </source>
</evidence>
<feature type="transmembrane region" description="Helical" evidence="6">
    <location>
        <begin position="330"/>
        <end position="348"/>
    </location>
</feature>